<name>A0A9Q3IFR0_9BASI</name>
<evidence type="ECO:0000256" key="6">
    <source>
        <dbReference type="ARBA" id="ARBA00022884"/>
    </source>
</evidence>
<dbReference type="InterPro" id="IPR012337">
    <property type="entry name" value="RNaseH-like_sf"/>
</dbReference>
<keyword evidence="7" id="KW-0695">RNA-directed DNA polymerase</keyword>
<sequence>ITYDSSHKDSSVIISFTSNDFATAENSVSLVGELKTPSLPPSVHIPSIIPSQSLLLLRDELFKEIKDVGEDVSILSLHIFQRDMDLPALSFHSSMEEQWDEEEEPEEIKNFLKLVPPAYHKYLDVFSKVKAEKLTPHRACDHHIELEGLLPPVGVIYCLSKNESETLWPYISENVEKGFIRPSSSSTGAPVLFVKKKGVGLHLCVDYHKLNAVTRKNRSPVPPMNQILTVINRAAIFSNRDFHGACNILRIKEGDEHLTAFRTKYVYLDDMMVFSSSQEEHVKHVASVLQRLRDNNLFAKASKRSSKNVSALTSLIKKDSLFIFNEEALSQFQILKDAFTTAPILSHFYPSLPTIVEIDAPDYALGAVLSQVNDSGKHPIAFDSCKLLPAELNYEIHDKELLGIVWALKPWRAFLLSLSDSFEILTDHSSLQYFMSSTVLTRHQAQWTEVLSEFHFSITYRPGNLATLPDALSFQYDVYSQRGVDFISKNPQNFHQALQQNEIEESRFFSIKVEVFSDLVYKIQKAVWQDKDYKEIIKHLARGESVSDYTLEPQAKFLLFKDRVVIPSNHELQLYILQKHHYSLLAGHPGQEKTLNLIKRDFHWASMGKIIKDYVSSCQQCSGNKNIHQKNLGLLKPLQIPSGPWNSLSMDFITQLNLSINFDSVLVVIERFSKMAIFIPADSTITALHLAQIFISHVFSKHPLPINIVSDRGPLFVSSFWTQLCQQLKISRDISTAFHPETDGHTERVNQILEQYLWIYVSYHQDDWNTWLPLAELAYNNAQH</sequence>
<accession>A0A9Q3IFR0</accession>
<dbReference type="CDD" id="cd09274">
    <property type="entry name" value="RNase_HI_RT_Ty3"/>
    <property type="match status" value="1"/>
</dbReference>
<keyword evidence="2" id="KW-0548">Nucleotidyltransferase</keyword>
<dbReference type="InterPro" id="IPR043502">
    <property type="entry name" value="DNA/RNA_pol_sf"/>
</dbReference>
<dbReference type="SUPFAM" id="SSF53098">
    <property type="entry name" value="Ribonuclease H-like"/>
    <property type="match status" value="1"/>
</dbReference>
<dbReference type="SUPFAM" id="SSF56672">
    <property type="entry name" value="DNA/RNA polymerases"/>
    <property type="match status" value="1"/>
</dbReference>
<dbReference type="GO" id="GO:0005634">
    <property type="term" value="C:nucleus"/>
    <property type="evidence" value="ECO:0007669"/>
    <property type="project" value="UniProtKB-ARBA"/>
</dbReference>
<evidence type="ECO:0000256" key="1">
    <source>
        <dbReference type="ARBA" id="ARBA00022679"/>
    </source>
</evidence>
<dbReference type="PROSITE" id="PS50994">
    <property type="entry name" value="INTEGRASE"/>
    <property type="match status" value="1"/>
</dbReference>
<evidence type="ECO:0000256" key="2">
    <source>
        <dbReference type="ARBA" id="ARBA00022695"/>
    </source>
</evidence>
<dbReference type="Pfam" id="PF17921">
    <property type="entry name" value="Integrase_H2C2"/>
    <property type="match status" value="1"/>
</dbReference>
<dbReference type="InterPro" id="IPR041373">
    <property type="entry name" value="RT_RNaseH"/>
</dbReference>
<dbReference type="GO" id="GO:0015074">
    <property type="term" value="P:DNA integration"/>
    <property type="evidence" value="ECO:0007669"/>
    <property type="project" value="InterPro"/>
</dbReference>
<dbReference type="Gene3D" id="1.10.340.70">
    <property type="match status" value="1"/>
</dbReference>
<keyword evidence="1" id="KW-0808">Transferase</keyword>
<keyword evidence="10" id="KW-1185">Reference proteome</keyword>
<keyword evidence="6" id="KW-0694">RNA-binding</keyword>
<dbReference type="GO" id="GO:0004519">
    <property type="term" value="F:endonuclease activity"/>
    <property type="evidence" value="ECO:0007669"/>
    <property type="project" value="UniProtKB-KW"/>
</dbReference>
<dbReference type="Pfam" id="PF17917">
    <property type="entry name" value="RT_RNaseH"/>
    <property type="match status" value="1"/>
</dbReference>
<reference evidence="9" key="1">
    <citation type="submission" date="2021-03" db="EMBL/GenBank/DDBJ databases">
        <title>Draft genome sequence of rust myrtle Austropuccinia psidii MF-1, a brazilian biotype.</title>
        <authorList>
            <person name="Quecine M.C."/>
            <person name="Pachon D.M.R."/>
            <person name="Bonatelli M.L."/>
            <person name="Correr F.H."/>
            <person name="Franceschini L.M."/>
            <person name="Leite T.F."/>
            <person name="Margarido G.R.A."/>
            <person name="Almeida C.A."/>
            <person name="Ferrarezi J.A."/>
            <person name="Labate C.A."/>
        </authorList>
    </citation>
    <scope>NUCLEOTIDE SEQUENCE</scope>
    <source>
        <strain evidence="9">MF-1</strain>
    </source>
</reference>
<dbReference type="AlphaFoldDB" id="A0A9Q3IFR0"/>
<feature type="domain" description="Integrase catalytic" evidence="8">
    <location>
        <begin position="640"/>
        <end position="784"/>
    </location>
</feature>
<dbReference type="Gene3D" id="3.30.420.10">
    <property type="entry name" value="Ribonuclease H-like superfamily/Ribonuclease H"/>
    <property type="match status" value="1"/>
</dbReference>
<evidence type="ECO:0000256" key="5">
    <source>
        <dbReference type="ARBA" id="ARBA00022801"/>
    </source>
</evidence>
<dbReference type="GO" id="GO:0016787">
    <property type="term" value="F:hydrolase activity"/>
    <property type="evidence" value="ECO:0007669"/>
    <property type="project" value="UniProtKB-KW"/>
</dbReference>
<dbReference type="CDD" id="cd01647">
    <property type="entry name" value="RT_LTR"/>
    <property type="match status" value="1"/>
</dbReference>
<evidence type="ECO:0000256" key="4">
    <source>
        <dbReference type="ARBA" id="ARBA00022759"/>
    </source>
</evidence>
<dbReference type="InterPro" id="IPR043128">
    <property type="entry name" value="Rev_trsase/Diguanyl_cyclase"/>
</dbReference>
<dbReference type="InterPro" id="IPR036397">
    <property type="entry name" value="RNaseH_sf"/>
</dbReference>
<dbReference type="PANTHER" id="PTHR37984:SF5">
    <property type="entry name" value="PROTEIN NYNRIN-LIKE"/>
    <property type="match status" value="1"/>
</dbReference>
<evidence type="ECO:0000313" key="9">
    <source>
        <dbReference type="EMBL" id="MBW0537475.1"/>
    </source>
</evidence>
<comment type="caution">
    <text evidence="9">The sequence shown here is derived from an EMBL/GenBank/DDBJ whole genome shotgun (WGS) entry which is preliminary data.</text>
</comment>
<dbReference type="GO" id="GO:0003723">
    <property type="term" value="F:RNA binding"/>
    <property type="evidence" value="ECO:0007669"/>
    <property type="project" value="UniProtKB-KW"/>
</dbReference>
<dbReference type="InterPro" id="IPR041588">
    <property type="entry name" value="Integrase_H2C2"/>
</dbReference>
<dbReference type="Gene3D" id="3.30.70.270">
    <property type="match status" value="1"/>
</dbReference>
<protein>
    <recommendedName>
        <fullName evidence="8">Integrase catalytic domain-containing protein</fullName>
    </recommendedName>
</protein>
<evidence type="ECO:0000259" key="8">
    <source>
        <dbReference type="PROSITE" id="PS50994"/>
    </source>
</evidence>
<dbReference type="Proteomes" id="UP000765509">
    <property type="component" value="Unassembled WGS sequence"/>
</dbReference>
<evidence type="ECO:0000313" key="10">
    <source>
        <dbReference type="Proteomes" id="UP000765509"/>
    </source>
</evidence>
<feature type="non-terminal residue" evidence="9">
    <location>
        <position position="1"/>
    </location>
</feature>
<dbReference type="PANTHER" id="PTHR37984">
    <property type="entry name" value="PROTEIN CBG26694"/>
    <property type="match status" value="1"/>
</dbReference>
<dbReference type="GO" id="GO:0003964">
    <property type="term" value="F:RNA-directed DNA polymerase activity"/>
    <property type="evidence" value="ECO:0007669"/>
    <property type="project" value="UniProtKB-KW"/>
</dbReference>
<dbReference type="InterPro" id="IPR001584">
    <property type="entry name" value="Integrase_cat-core"/>
</dbReference>
<evidence type="ECO:0000256" key="7">
    <source>
        <dbReference type="ARBA" id="ARBA00022918"/>
    </source>
</evidence>
<keyword evidence="4" id="KW-0255">Endonuclease</keyword>
<dbReference type="InterPro" id="IPR050951">
    <property type="entry name" value="Retrovirus_Pol_polyprotein"/>
</dbReference>
<keyword evidence="3" id="KW-0540">Nuclease</keyword>
<evidence type="ECO:0000256" key="3">
    <source>
        <dbReference type="ARBA" id="ARBA00022722"/>
    </source>
</evidence>
<gene>
    <name evidence="9" type="ORF">O181_077190</name>
</gene>
<proteinExistence type="predicted"/>
<keyword evidence="5" id="KW-0378">Hydrolase</keyword>
<dbReference type="EMBL" id="AVOT02042094">
    <property type="protein sequence ID" value="MBW0537475.1"/>
    <property type="molecule type" value="Genomic_DNA"/>
</dbReference>
<organism evidence="9 10">
    <name type="scientific">Austropuccinia psidii MF-1</name>
    <dbReference type="NCBI Taxonomy" id="1389203"/>
    <lineage>
        <taxon>Eukaryota</taxon>
        <taxon>Fungi</taxon>
        <taxon>Dikarya</taxon>
        <taxon>Basidiomycota</taxon>
        <taxon>Pucciniomycotina</taxon>
        <taxon>Pucciniomycetes</taxon>
        <taxon>Pucciniales</taxon>
        <taxon>Sphaerophragmiaceae</taxon>
        <taxon>Austropuccinia</taxon>
    </lineage>
</organism>